<evidence type="ECO:0000256" key="1">
    <source>
        <dbReference type="SAM" id="MobiDB-lite"/>
    </source>
</evidence>
<protein>
    <submittedName>
        <fullName evidence="3">PIR protein</fullName>
    </submittedName>
</protein>
<name>A0A1C3KKW4_PLAOA</name>
<evidence type="ECO:0000313" key="3">
    <source>
        <dbReference type="EMBL" id="SBT74634.1"/>
    </source>
</evidence>
<dbReference type="EMBL" id="FLRJ01000757">
    <property type="protein sequence ID" value="SBT74634.1"/>
    <property type="molecule type" value="Genomic_DNA"/>
</dbReference>
<keyword evidence="2" id="KW-0472">Membrane</keyword>
<proteinExistence type="predicted"/>
<reference evidence="3 4" key="1">
    <citation type="submission" date="2016-06" db="EMBL/GenBank/DDBJ databases">
        <authorList>
            <consortium name="Pathogen Informatics"/>
        </authorList>
    </citation>
    <scope>NUCLEOTIDE SEQUENCE [LARGE SCALE GENOMIC DNA]</scope>
</reference>
<dbReference type="VEuPathDB" id="PlasmoDB:PocGH01_00042800"/>
<feature type="compositionally biased region" description="Low complexity" evidence="1">
    <location>
        <begin position="370"/>
        <end position="381"/>
    </location>
</feature>
<evidence type="ECO:0000256" key="2">
    <source>
        <dbReference type="SAM" id="Phobius"/>
    </source>
</evidence>
<dbReference type="InterPro" id="IPR008780">
    <property type="entry name" value="Plasmodium_Vir"/>
</dbReference>
<organism evidence="3 4">
    <name type="scientific">Plasmodium ovale</name>
    <name type="common">malaria parasite P. ovale</name>
    <dbReference type="NCBI Taxonomy" id="36330"/>
    <lineage>
        <taxon>Eukaryota</taxon>
        <taxon>Sar</taxon>
        <taxon>Alveolata</taxon>
        <taxon>Apicomplexa</taxon>
        <taxon>Aconoidasida</taxon>
        <taxon>Haemosporida</taxon>
        <taxon>Plasmodiidae</taxon>
        <taxon>Plasmodium</taxon>
        <taxon>Plasmodium (Plasmodium)</taxon>
    </lineage>
</organism>
<gene>
    <name evidence="3" type="primary">PowCR01_000236800</name>
    <name evidence="3" type="ORF">POWCR01_000236800</name>
</gene>
<dbReference type="Pfam" id="PF05795">
    <property type="entry name" value="Plasmodium_Vir"/>
    <property type="match status" value="1"/>
</dbReference>
<dbReference type="AlphaFoldDB" id="A0A1C3KKW4"/>
<accession>A0A1C3KKW4</accession>
<dbReference type="Proteomes" id="UP000243200">
    <property type="component" value="Unassembled WGS sequence"/>
</dbReference>
<evidence type="ECO:0000313" key="4">
    <source>
        <dbReference type="Proteomes" id="UP000243200"/>
    </source>
</evidence>
<feature type="region of interest" description="Disordered" evidence="1">
    <location>
        <begin position="358"/>
        <end position="381"/>
    </location>
</feature>
<sequence length="381" mass="44274">MPHCGKLIHIYLFSIPQDPKYEHLPSHIFYEQLNSDLNEDDEEESEYWDAIEPSCDRTPWVRDVFFKLERNLTMINENRAEDNFSKKHCYDLNFWLYEQVYKNFESNENDENFYKTLDLLIEAWTNINNDKFANEENLCHPDPTLVDMEYLKEIKYLFDFIEDFIIIKTAAIKDTNNACYKYLDYLKKKVPIYYEWKDLCTMEGDNICTRYIDDYVKFNPKNVLENLSVVGLALASIFNDCYQNVINLFTEAEKLPARTLLKHRNSVGKLESTIIKTGRALAESGSDPMPSGSIFVGINAFVSSIFSVVKGFNSYVFNLVTPVSLSLLGILMLFYILYKFSSLRQSISRTHKKIKNKFGRNKGKDEIGPLSDSSGSLDSHS</sequence>
<keyword evidence="2" id="KW-1133">Transmembrane helix</keyword>
<dbReference type="VEuPathDB" id="PlasmoDB:POWCR01_000236800"/>
<feature type="transmembrane region" description="Helical" evidence="2">
    <location>
        <begin position="315"/>
        <end position="338"/>
    </location>
</feature>
<keyword evidence="2" id="KW-0812">Transmembrane</keyword>
<dbReference type="OrthoDB" id="381307at2759"/>